<comment type="caution">
    <text evidence="2">The sequence shown here is derived from an EMBL/GenBank/DDBJ whole genome shotgun (WGS) entry which is preliminary data.</text>
</comment>
<name>A0A1G1T8T1_9BACT</name>
<dbReference type="RefSeq" id="WP_070726400.1">
    <property type="nucleotide sequence ID" value="NZ_MDZB01000091.1"/>
</dbReference>
<organism evidence="2 3">
    <name type="scientific">Hymenobacter lapidarius</name>
    <dbReference type="NCBI Taxonomy" id="1908237"/>
    <lineage>
        <taxon>Bacteria</taxon>
        <taxon>Pseudomonadati</taxon>
        <taxon>Bacteroidota</taxon>
        <taxon>Cytophagia</taxon>
        <taxon>Cytophagales</taxon>
        <taxon>Hymenobacteraceae</taxon>
        <taxon>Hymenobacter</taxon>
    </lineage>
</organism>
<accession>A0A1G1T8T1</accession>
<keyword evidence="1" id="KW-1133">Transmembrane helix</keyword>
<protein>
    <submittedName>
        <fullName evidence="2">Uncharacterized protein</fullName>
    </submittedName>
</protein>
<dbReference type="OrthoDB" id="875567at2"/>
<evidence type="ECO:0000313" key="2">
    <source>
        <dbReference type="EMBL" id="OGX87268.1"/>
    </source>
</evidence>
<proteinExistence type="predicted"/>
<reference evidence="2 3" key="1">
    <citation type="submission" date="2016-08" db="EMBL/GenBank/DDBJ databases">
        <title>Hymenobacter coccineus sp. nov., Hymenobacter lapidarius sp. nov. and Hymenobacter glacialis sp. nov., isolated from Antarctic soil.</title>
        <authorList>
            <person name="Sedlacek I."/>
            <person name="Kralova S."/>
            <person name="Kyrova K."/>
            <person name="Maslanova I."/>
            <person name="Stankova E."/>
            <person name="Vrbovska V."/>
            <person name="Nemec M."/>
            <person name="Bartak M."/>
            <person name="Svec P."/>
            <person name="Busse H.-J."/>
            <person name="Pantucek R."/>
        </authorList>
    </citation>
    <scope>NUCLEOTIDE SEQUENCE [LARGE SCALE GENOMIC DNA]</scope>
    <source>
        <strain evidence="2 3">CCM 8643</strain>
    </source>
</reference>
<keyword evidence="1" id="KW-0472">Membrane</keyword>
<keyword evidence="1" id="KW-0812">Transmembrane</keyword>
<keyword evidence="3" id="KW-1185">Reference proteome</keyword>
<dbReference type="Proteomes" id="UP000176294">
    <property type="component" value="Unassembled WGS sequence"/>
</dbReference>
<evidence type="ECO:0000256" key="1">
    <source>
        <dbReference type="SAM" id="Phobius"/>
    </source>
</evidence>
<dbReference type="AlphaFoldDB" id="A0A1G1T8T1"/>
<gene>
    <name evidence="2" type="ORF">BEN47_11415</name>
</gene>
<feature type="transmembrane region" description="Helical" evidence="1">
    <location>
        <begin position="67"/>
        <end position="87"/>
    </location>
</feature>
<evidence type="ECO:0000313" key="3">
    <source>
        <dbReference type="Proteomes" id="UP000176294"/>
    </source>
</evidence>
<dbReference type="EMBL" id="MDZB01000091">
    <property type="protein sequence ID" value="OGX87268.1"/>
    <property type="molecule type" value="Genomic_DNA"/>
</dbReference>
<dbReference type="STRING" id="1908237.BEN47_11415"/>
<sequence length="279" mass="30659">MSSSATDFYHQKTDDELLFFVQNPGQYEPSVVEAARCELTRRGAAPQATASAPAPYVSPPVAPASPVGKIVALGLIVVALGGGTYWLKQRDNAQVAAVKARQDARRNRPAPKLVEVATNAIPSYDGVVANAVAEQLGKIPAQEKANPQHLRQFRELAKRFWAAQAQSEYLIDQATAGKANPMFGEQTVVARQTWTAWNHAAVYTYNFGPEMAQQVEHMGKVASNQQHILDSLPDLLADNKYKWDKEMLSRTAEVEDLMASILPVSPVSGRQYKRTVLRM</sequence>